<proteinExistence type="predicted"/>
<dbReference type="PATRIC" id="fig|482957.22.peg.4693"/>
<sequence>MPSVGSMLRWASCGVIVVLGISAIATNLIEHKWWSVVAYLGAAGVATASVALGLEATWSDWKWAPICFVLVGLSMFAVFFDEMPYGLGENDAVVDIHDQTSKAVENLENPYQPSEVQREIRGANMACNWAVADWTKYVRVAVAGLKALYLGPIATMFDWAISTRIPAGPTPGRRCYEAYAHVLAKYPNLVAPTTEKAQRFFSGNSK</sequence>
<keyword evidence="1" id="KW-1133">Transmembrane helix</keyword>
<feature type="transmembrane region" description="Helical" evidence="1">
    <location>
        <begin position="63"/>
        <end position="80"/>
    </location>
</feature>
<keyword evidence="1" id="KW-0472">Membrane</keyword>
<dbReference type="Proteomes" id="UP000002705">
    <property type="component" value="Chromosome 2"/>
</dbReference>
<reference evidence="2" key="1">
    <citation type="submission" date="2005-10" db="EMBL/GenBank/DDBJ databases">
        <title>Complete sequence of chromosome 2 of Burkholderia sp. 383.</title>
        <authorList>
            <consortium name="US DOE Joint Genome Institute"/>
            <person name="Copeland A."/>
            <person name="Lucas S."/>
            <person name="Lapidus A."/>
            <person name="Barry K."/>
            <person name="Detter J.C."/>
            <person name="Glavina T."/>
            <person name="Hammon N."/>
            <person name="Israni S."/>
            <person name="Pitluck S."/>
            <person name="Chain P."/>
            <person name="Malfatti S."/>
            <person name="Shin M."/>
            <person name="Vergez L."/>
            <person name="Schmutz J."/>
            <person name="Larimer F."/>
            <person name="Land M."/>
            <person name="Kyrpides N."/>
            <person name="Lykidis A."/>
            <person name="Richardson P."/>
        </authorList>
    </citation>
    <scope>NUCLEOTIDE SEQUENCE [LARGE SCALE GENOMIC DNA]</scope>
    <source>
        <strain evidence="2">383</strain>
    </source>
</reference>
<accession>Q398F8</accession>
<evidence type="ECO:0000313" key="3">
    <source>
        <dbReference type="Proteomes" id="UP000002705"/>
    </source>
</evidence>
<dbReference type="KEGG" id="bur:Bcep18194_B1039"/>
<feature type="transmembrane region" description="Helical" evidence="1">
    <location>
        <begin position="6"/>
        <end position="29"/>
    </location>
</feature>
<keyword evidence="3" id="KW-1185">Reference proteome</keyword>
<keyword evidence="1" id="KW-0812">Transmembrane</keyword>
<evidence type="ECO:0000256" key="1">
    <source>
        <dbReference type="SAM" id="Phobius"/>
    </source>
</evidence>
<name>Q398F8_BURL3</name>
<dbReference type="AlphaFoldDB" id="Q398F8"/>
<dbReference type="HOGENOM" id="CLU_1329857_0_0_4"/>
<protein>
    <submittedName>
        <fullName evidence="2">Uncharacterized protein</fullName>
    </submittedName>
</protein>
<evidence type="ECO:0000313" key="2">
    <source>
        <dbReference type="EMBL" id="ABB11153.1"/>
    </source>
</evidence>
<gene>
    <name evidence="2" type="ordered locus">Bcep18194_B1039</name>
</gene>
<dbReference type="EMBL" id="CP000152">
    <property type="protein sequence ID" value="ABB11153.1"/>
    <property type="molecule type" value="Genomic_DNA"/>
</dbReference>
<feature type="transmembrane region" description="Helical" evidence="1">
    <location>
        <begin position="36"/>
        <end position="57"/>
    </location>
</feature>
<organism evidence="2 3">
    <name type="scientific">Burkholderia lata (strain ATCC 17760 / DSM 23089 / LMG 22485 / NCIMB 9086 / R18194 / 383)</name>
    <dbReference type="NCBI Taxonomy" id="482957"/>
    <lineage>
        <taxon>Bacteria</taxon>
        <taxon>Pseudomonadati</taxon>
        <taxon>Pseudomonadota</taxon>
        <taxon>Betaproteobacteria</taxon>
        <taxon>Burkholderiales</taxon>
        <taxon>Burkholderiaceae</taxon>
        <taxon>Burkholderia</taxon>
        <taxon>Burkholderia cepacia complex</taxon>
    </lineage>
</organism>